<dbReference type="Proteomes" id="UP000789390">
    <property type="component" value="Unassembled WGS sequence"/>
</dbReference>
<comment type="function">
    <text evidence="1">Specifically binds 5-hydroxymethylcytosine (5hmC), suggesting that it acts as a specific reader of 5hmC.</text>
</comment>
<dbReference type="InterPro" id="IPR001680">
    <property type="entry name" value="WD40_rpt"/>
</dbReference>
<proteinExistence type="inferred from homology"/>
<dbReference type="Pfam" id="PF00400">
    <property type="entry name" value="WD40"/>
    <property type="match status" value="1"/>
</dbReference>
<dbReference type="SMART" id="SM00320">
    <property type="entry name" value="WD40"/>
    <property type="match status" value="2"/>
</dbReference>
<name>A0A8J2RX09_9CRUS</name>
<evidence type="ECO:0000256" key="1">
    <source>
        <dbReference type="ARBA" id="ARBA00002530"/>
    </source>
</evidence>
<dbReference type="AlphaFoldDB" id="A0A8J2RX09"/>
<organism evidence="7 8">
    <name type="scientific">Daphnia galeata</name>
    <dbReference type="NCBI Taxonomy" id="27404"/>
    <lineage>
        <taxon>Eukaryota</taxon>
        <taxon>Metazoa</taxon>
        <taxon>Ecdysozoa</taxon>
        <taxon>Arthropoda</taxon>
        <taxon>Crustacea</taxon>
        <taxon>Branchiopoda</taxon>
        <taxon>Diplostraca</taxon>
        <taxon>Cladocera</taxon>
        <taxon>Anomopoda</taxon>
        <taxon>Daphniidae</taxon>
        <taxon>Daphnia</taxon>
    </lineage>
</organism>
<accession>A0A8J2RX09</accession>
<dbReference type="OrthoDB" id="9890280at2759"/>
<dbReference type="GO" id="GO:0003677">
    <property type="term" value="F:DNA binding"/>
    <property type="evidence" value="ECO:0007669"/>
    <property type="project" value="TreeGrafter"/>
</dbReference>
<evidence type="ECO:0000256" key="6">
    <source>
        <dbReference type="SAM" id="MobiDB-lite"/>
    </source>
</evidence>
<dbReference type="GO" id="GO:0005634">
    <property type="term" value="C:nucleus"/>
    <property type="evidence" value="ECO:0007669"/>
    <property type="project" value="TreeGrafter"/>
</dbReference>
<evidence type="ECO:0000256" key="4">
    <source>
        <dbReference type="ARBA" id="ARBA00022574"/>
    </source>
</evidence>
<dbReference type="InterPro" id="IPR036322">
    <property type="entry name" value="WD40_repeat_dom_sf"/>
</dbReference>
<gene>
    <name evidence="7" type="ORF">DGAL_LOCUS14847</name>
</gene>
<feature type="region of interest" description="Disordered" evidence="6">
    <location>
        <begin position="56"/>
        <end position="89"/>
    </location>
</feature>
<keyword evidence="8" id="KW-1185">Reference proteome</keyword>
<dbReference type="GO" id="GO:2000001">
    <property type="term" value="P:regulation of DNA damage checkpoint"/>
    <property type="evidence" value="ECO:0007669"/>
    <property type="project" value="TreeGrafter"/>
</dbReference>
<dbReference type="InterPro" id="IPR050853">
    <property type="entry name" value="WD_repeat_DNA-damage-binding"/>
</dbReference>
<dbReference type="PANTHER" id="PTHR14773:SF0">
    <property type="entry name" value="WD REPEAT-CONTAINING PROTEIN 76"/>
    <property type="match status" value="1"/>
</dbReference>
<evidence type="ECO:0000313" key="7">
    <source>
        <dbReference type="EMBL" id="CAH0111211.1"/>
    </source>
</evidence>
<dbReference type="PANTHER" id="PTHR14773">
    <property type="entry name" value="WD REPEAT-CONTAINING PROTEIN 76"/>
    <property type="match status" value="1"/>
</dbReference>
<dbReference type="Gene3D" id="2.130.10.10">
    <property type="entry name" value="YVTN repeat-like/Quinoprotein amine dehydrogenase"/>
    <property type="match status" value="1"/>
</dbReference>
<dbReference type="InterPro" id="IPR015943">
    <property type="entry name" value="WD40/YVTN_repeat-like_dom_sf"/>
</dbReference>
<dbReference type="SUPFAM" id="SSF50978">
    <property type="entry name" value="WD40 repeat-like"/>
    <property type="match status" value="1"/>
</dbReference>
<evidence type="ECO:0000256" key="3">
    <source>
        <dbReference type="ARBA" id="ARBA00021234"/>
    </source>
</evidence>
<evidence type="ECO:0000313" key="8">
    <source>
        <dbReference type="Proteomes" id="UP000789390"/>
    </source>
</evidence>
<keyword evidence="5" id="KW-0677">Repeat</keyword>
<evidence type="ECO:0000256" key="2">
    <source>
        <dbReference type="ARBA" id="ARBA00005434"/>
    </source>
</evidence>
<dbReference type="EMBL" id="CAKKLH010000311">
    <property type="protein sequence ID" value="CAH0111211.1"/>
    <property type="molecule type" value="Genomic_DNA"/>
</dbReference>
<reference evidence="7" key="1">
    <citation type="submission" date="2021-11" db="EMBL/GenBank/DDBJ databases">
        <authorList>
            <person name="Schell T."/>
        </authorList>
    </citation>
    <scope>NUCLEOTIDE SEQUENCE</scope>
    <source>
        <strain evidence="7">M5</strain>
    </source>
</reference>
<comment type="caution">
    <text evidence="7">The sequence shown here is derived from an EMBL/GenBank/DDBJ whole genome shotgun (WGS) entry which is preliminary data.</text>
</comment>
<keyword evidence="4" id="KW-0853">WD repeat</keyword>
<comment type="similarity">
    <text evidence="2">Belongs to the WD repeat DDB2/WDR76 family.</text>
</comment>
<sequence>MNMEKRSAKHKNESVVNSAHKSTTNFYSLEKQSLKQNLPVLNPCIKIERLDLETPHTKQTDKKGKKATAKCESSEESESNSEESCKENEIPIKQTNTMSDYEKLIQKNIEEKREMFEKMVGAVKREILQDKTTELLKMHGKEKCKQVLQSQENPQGSLMGTHQSNTKKKLLDLQYEKIDKAKTSSLYTMDMDDPKMKYKSIEDKTFFKNIIPILEKKNKLVKLPANQLDFLNVMKSFSISEKGVAKVSKTQINCLAWHPSNYKLLVAVGSSDGNVGFWDIDISLKTSIKFNPMRLLTSGNDGFVRFLDLHSNVWDKITSRIKDRITCHAQKNRSSLLISVKGNVSLIDLRTKEVESKIQCFSVRNGNCTVSLHPQDENLFLTFDRSGEMGIFDMRYTVANDFAVPVVPFPKAPKRVNRTFFSPITGKYVLTSYADDTVKLYDVQKYKFEPECIKSIYHCNHVEPGAGKLRQFKAVWHHQREDVFIIGSRKQPYRVNWNNLLSSNEEIDHLAIDSFNRLSCMMLPPAHSSIHSNGSLDSSTSINLFHPTAPVFAACNFGEIFIFRS</sequence>
<protein>
    <recommendedName>
        <fullName evidence="3">WD repeat-containing protein 76</fullName>
    </recommendedName>
</protein>
<evidence type="ECO:0000256" key="5">
    <source>
        <dbReference type="ARBA" id="ARBA00022737"/>
    </source>
</evidence>